<protein>
    <submittedName>
        <fullName evidence="1">Uncharacterized protein</fullName>
    </submittedName>
</protein>
<accession>M3DD87</accession>
<evidence type="ECO:0000313" key="1">
    <source>
        <dbReference type="EMBL" id="EMF15789.1"/>
    </source>
</evidence>
<dbReference type="Proteomes" id="UP000016931">
    <property type="component" value="Unassembled WGS sequence"/>
</dbReference>
<evidence type="ECO:0000313" key="2">
    <source>
        <dbReference type="Proteomes" id="UP000016931"/>
    </source>
</evidence>
<proteinExistence type="predicted"/>
<dbReference type="EMBL" id="KB456261">
    <property type="protein sequence ID" value="EMF15789.1"/>
    <property type="molecule type" value="Genomic_DNA"/>
</dbReference>
<organism evidence="1 2">
    <name type="scientific">Sphaerulina musiva (strain SO2202)</name>
    <name type="common">Poplar stem canker fungus</name>
    <name type="synonym">Septoria musiva</name>
    <dbReference type="NCBI Taxonomy" id="692275"/>
    <lineage>
        <taxon>Eukaryota</taxon>
        <taxon>Fungi</taxon>
        <taxon>Dikarya</taxon>
        <taxon>Ascomycota</taxon>
        <taxon>Pezizomycotina</taxon>
        <taxon>Dothideomycetes</taxon>
        <taxon>Dothideomycetidae</taxon>
        <taxon>Mycosphaerellales</taxon>
        <taxon>Mycosphaerellaceae</taxon>
        <taxon>Sphaerulina</taxon>
    </lineage>
</organism>
<gene>
    <name evidence="1" type="ORF">SEPMUDRAFT_161901</name>
</gene>
<keyword evidence="2" id="KW-1185">Reference proteome</keyword>
<dbReference type="RefSeq" id="XP_016763910.1">
    <property type="nucleotide sequence ID" value="XM_016907965.1"/>
</dbReference>
<sequence length="101" mass="11173">MRYSLARVHLGSSRLQPRGSSHERCLTYPKDAMLAQFVIAAPRDRKKGRLQDSKLLLYCSQLEPITQGTINTVTALMTIRKPGLLAVAARASYGCETEPVV</sequence>
<name>M3DD87_SPHMS</name>
<dbReference type="HOGENOM" id="CLU_2293462_0_0_1"/>
<dbReference type="GeneID" id="27905102"/>
<dbReference type="AlphaFoldDB" id="M3DD87"/>
<reference evidence="1 2" key="1">
    <citation type="journal article" date="2012" name="PLoS Pathog.">
        <title>Diverse lifestyles and strategies of plant pathogenesis encoded in the genomes of eighteen Dothideomycetes fungi.</title>
        <authorList>
            <person name="Ohm R.A."/>
            <person name="Feau N."/>
            <person name="Henrissat B."/>
            <person name="Schoch C.L."/>
            <person name="Horwitz B.A."/>
            <person name="Barry K.W."/>
            <person name="Condon B.J."/>
            <person name="Copeland A.C."/>
            <person name="Dhillon B."/>
            <person name="Glaser F."/>
            <person name="Hesse C.N."/>
            <person name="Kosti I."/>
            <person name="LaButti K."/>
            <person name="Lindquist E.A."/>
            <person name="Lucas S."/>
            <person name="Salamov A.A."/>
            <person name="Bradshaw R.E."/>
            <person name="Ciuffetti L."/>
            <person name="Hamelin R.C."/>
            <person name="Kema G.H.J."/>
            <person name="Lawrence C."/>
            <person name="Scott J.A."/>
            <person name="Spatafora J.W."/>
            <person name="Turgeon B.G."/>
            <person name="de Wit P.J.G.M."/>
            <person name="Zhong S."/>
            <person name="Goodwin S.B."/>
            <person name="Grigoriev I.V."/>
        </authorList>
    </citation>
    <scope>NUCLEOTIDE SEQUENCE [LARGE SCALE GENOMIC DNA]</scope>
    <source>
        <strain evidence="1 2">SO2202</strain>
    </source>
</reference>